<dbReference type="InterPro" id="IPR010918">
    <property type="entry name" value="PurM-like_C_dom"/>
</dbReference>
<evidence type="ECO:0000313" key="4">
    <source>
        <dbReference type="EMBL" id="MFB9579759.1"/>
    </source>
</evidence>
<dbReference type="NCBIfam" id="TIGR02124">
    <property type="entry name" value="hypE"/>
    <property type="match status" value="1"/>
</dbReference>
<keyword evidence="5" id="KW-1185">Reference proteome</keyword>
<name>A0ABV5RSC1_9ACTN</name>
<dbReference type="PIRSF" id="PIRSF005644">
    <property type="entry name" value="Hdrgns_mtr_HypE"/>
    <property type="match status" value="1"/>
</dbReference>
<dbReference type="PANTHER" id="PTHR30303">
    <property type="entry name" value="HYDROGENASE ISOENZYMES FORMATION PROTEIN HYPE"/>
    <property type="match status" value="1"/>
</dbReference>
<feature type="domain" description="PurM-like C-terminal" evidence="3">
    <location>
        <begin position="192"/>
        <end position="337"/>
    </location>
</feature>
<dbReference type="CDD" id="cd02197">
    <property type="entry name" value="HypE"/>
    <property type="match status" value="1"/>
</dbReference>
<dbReference type="Pfam" id="PF00586">
    <property type="entry name" value="AIRS"/>
    <property type="match status" value="1"/>
</dbReference>
<accession>A0ABV5RSC1</accession>
<comment type="similarity">
    <text evidence="1">Belongs to the HypE family.</text>
</comment>
<dbReference type="PANTHER" id="PTHR30303:SF0">
    <property type="entry name" value="CARBAMOYL DEHYDRATASE HYPE"/>
    <property type="match status" value="1"/>
</dbReference>
<gene>
    <name evidence="4" type="primary">hypE</name>
    <name evidence="4" type="ORF">ACFFTL_47840</name>
</gene>
<proteinExistence type="inferred from homology"/>
<dbReference type="InterPro" id="IPR036921">
    <property type="entry name" value="PurM-like_N_sf"/>
</dbReference>
<evidence type="ECO:0000256" key="1">
    <source>
        <dbReference type="ARBA" id="ARBA00006243"/>
    </source>
</evidence>
<dbReference type="InterPro" id="IPR036676">
    <property type="entry name" value="PurM-like_C_sf"/>
</dbReference>
<sequence>MNTTVTATADVPGEAPVLDLTAWTCPAPLRDQPRVVMGHGGGGALSAELVQHVFAPAYGGDALAQLADSAVVSLGGARLAFSTDSYVVRPLFFPGGSIGDLAVNGTVNDLAMSGARAAYLSCGFILEEGVELSVVARVADALGTAARRAGVEVATGDTKVVDAGHGDGIFINTAGIGLVPAGVDLRPQRVVPGDVVISSGAIGVHGVAIMSVREGLEFGVEIESDCAALGGLVETMLAVTPDLHVLRDPTRGGLAAALNEIAVASGTGVVIQERSVPVPPAVANACAVLGLDPMYVANEGKLVAFVPREHAEAVLEAMRAHPLGAEATVIGEAVEAHPGMVVARTGLGGTRVVDLPIGEQLPRIC</sequence>
<organism evidence="4 5">
    <name type="scientific">Streptomyces yanii</name>
    <dbReference type="NCBI Taxonomy" id="78510"/>
    <lineage>
        <taxon>Bacteria</taxon>
        <taxon>Bacillati</taxon>
        <taxon>Actinomycetota</taxon>
        <taxon>Actinomycetes</taxon>
        <taxon>Kitasatosporales</taxon>
        <taxon>Streptomycetaceae</taxon>
        <taxon>Streptomyces</taxon>
    </lineage>
</organism>
<dbReference type="SUPFAM" id="SSF55326">
    <property type="entry name" value="PurM N-terminal domain-like"/>
    <property type="match status" value="1"/>
</dbReference>
<dbReference type="Pfam" id="PF02769">
    <property type="entry name" value="AIRS_C"/>
    <property type="match status" value="1"/>
</dbReference>
<dbReference type="EMBL" id="JBHMCG010000237">
    <property type="protein sequence ID" value="MFB9579759.1"/>
    <property type="molecule type" value="Genomic_DNA"/>
</dbReference>
<feature type="domain" description="PurM-like N-terminal" evidence="2">
    <location>
        <begin position="68"/>
        <end position="179"/>
    </location>
</feature>
<evidence type="ECO:0000313" key="5">
    <source>
        <dbReference type="Proteomes" id="UP001589710"/>
    </source>
</evidence>
<dbReference type="InterPro" id="IPR011854">
    <property type="entry name" value="HypE"/>
</dbReference>
<dbReference type="InterPro" id="IPR016188">
    <property type="entry name" value="PurM-like_N"/>
</dbReference>
<dbReference type="RefSeq" id="WP_345515817.1">
    <property type="nucleotide sequence ID" value="NZ_BAAAXD010000033.1"/>
</dbReference>
<dbReference type="Proteomes" id="UP001589710">
    <property type="component" value="Unassembled WGS sequence"/>
</dbReference>
<dbReference type="SUPFAM" id="SSF56042">
    <property type="entry name" value="PurM C-terminal domain-like"/>
    <property type="match status" value="1"/>
</dbReference>
<reference evidence="4 5" key="1">
    <citation type="submission" date="2024-09" db="EMBL/GenBank/DDBJ databases">
        <authorList>
            <person name="Sun Q."/>
            <person name="Mori K."/>
        </authorList>
    </citation>
    <scope>NUCLEOTIDE SEQUENCE [LARGE SCALE GENOMIC DNA]</scope>
    <source>
        <strain evidence="4 5">JCM 3331</strain>
    </source>
</reference>
<protein>
    <submittedName>
        <fullName evidence="4">Hydrogenase expression/formation protein HypE</fullName>
    </submittedName>
</protein>
<dbReference type="Gene3D" id="3.90.650.10">
    <property type="entry name" value="PurM-like C-terminal domain"/>
    <property type="match status" value="1"/>
</dbReference>
<dbReference type="Gene3D" id="3.30.1330.10">
    <property type="entry name" value="PurM-like, N-terminal domain"/>
    <property type="match status" value="1"/>
</dbReference>
<comment type="caution">
    <text evidence="4">The sequence shown here is derived from an EMBL/GenBank/DDBJ whole genome shotgun (WGS) entry which is preliminary data.</text>
</comment>
<evidence type="ECO:0000259" key="3">
    <source>
        <dbReference type="Pfam" id="PF02769"/>
    </source>
</evidence>
<evidence type="ECO:0000259" key="2">
    <source>
        <dbReference type="Pfam" id="PF00586"/>
    </source>
</evidence>